<dbReference type="InterPro" id="IPR002018">
    <property type="entry name" value="CarbesteraseB"/>
</dbReference>
<gene>
    <name evidence="5" type="ORF">DW322_21100</name>
</gene>
<name>A0A6P2CHF3_9NOCA</name>
<dbReference type="Gene3D" id="3.40.50.1820">
    <property type="entry name" value="alpha/beta hydrolase"/>
    <property type="match status" value="1"/>
</dbReference>
<evidence type="ECO:0000313" key="6">
    <source>
        <dbReference type="Proteomes" id="UP000471120"/>
    </source>
</evidence>
<dbReference type="Pfam" id="PF00135">
    <property type="entry name" value="COesterase"/>
    <property type="match status" value="1"/>
</dbReference>
<protein>
    <recommendedName>
        <fullName evidence="3">Carboxylic ester hydrolase</fullName>
        <ecNumber evidence="3">3.1.1.-</ecNumber>
    </recommendedName>
</protein>
<feature type="domain" description="Carboxylesterase type B" evidence="4">
    <location>
        <begin position="4"/>
        <end position="474"/>
    </location>
</feature>
<dbReference type="InterPro" id="IPR019826">
    <property type="entry name" value="Carboxylesterase_B_AS"/>
</dbReference>
<dbReference type="RefSeq" id="WP_010836940.1">
    <property type="nucleotide sequence ID" value="NZ_QRCM01000001.1"/>
</dbReference>
<dbReference type="InterPro" id="IPR029058">
    <property type="entry name" value="AB_hydrolase_fold"/>
</dbReference>
<evidence type="ECO:0000313" key="5">
    <source>
        <dbReference type="EMBL" id="TXG92204.1"/>
    </source>
</evidence>
<dbReference type="PANTHER" id="PTHR11559">
    <property type="entry name" value="CARBOXYLESTERASE"/>
    <property type="match status" value="1"/>
</dbReference>
<sequence length="487" mass="52865">MSSLQIAVDGGVVSGRRIGGLRTWRGVPYAAPPAGELRFRAPHPVTPWQGVRPAHRFAARPAQPRGGGSEDCLHLDVVAPVAPSGELRPVMVYIHGGAYESGASSNAMYHGTGLVKRGDVVYVSVGYRLGALGYLDFSQFSTPDRTFESNLGLRDQIAALEWVQRNIAAFGGDPANVTLFGESAGANAVTTLMTVPRARGLFTRAIAQSPPAASTYLPERAARWAREFVEIGATDDPATWLAAAPPEELVAAGSELTARSLTAEPGVRPYAPTVDGDLLPSPALEAFEAGRSHPVPFLVGTNSHEGRVFPRFLDILPTSPERITHLFSRFDADLFDRVVGAYPGYPHRHAAADLGGDVTFWEPAIRCARGHAAHSPTYVYRYDYAPALLHAAGLSATHTLELYAVFGHHPWWTRVFTAGGARDALTRVTEVVQGHWLAFARDGEPENSWPRYELADPATYVIDRQPRVEIGLDEAKRLAWLGYEHLR</sequence>
<dbReference type="GO" id="GO:0016787">
    <property type="term" value="F:hydrolase activity"/>
    <property type="evidence" value="ECO:0007669"/>
    <property type="project" value="UniProtKB-KW"/>
</dbReference>
<dbReference type="EMBL" id="QRCM01000001">
    <property type="protein sequence ID" value="TXG92204.1"/>
    <property type="molecule type" value="Genomic_DNA"/>
</dbReference>
<evidence type="ECO:0000256" key="3">
    <source>
        <dbReference type="RuleBase" id="RU361235"/>
    </source>
</evidence>
<proteinExistence type="inferred from homology"/>
<dbReference type="PROSITE" id="PS00122">
    <property type="entry name" value="CARBOXYLESTERASE_B_1"/>
    <property type="match status" value="1"/>
</dbReference>
<organism evidence="5 6">
    <name type="scientific">Rhodococcus rhodnii</name>
    <dbReference type="NCBI Taxonomy" id="38312"/>
    <lineage>
        <taxon>Bacteria</taxon>
        <taxon>Bacillati</taxon>
        <taxon>Actinomycetota</taxon>
        <taxon>Actinomycetes</taxon>
        <taxon>Mycobacteriales</taxon>
        <taxon>Nocardiaceae</taxon>
        <taxon>Rhodococcus</taxon>
    </lineage>
</organism>
<dbReference type="EC" id="3.1.1.-" evidence="3"/>
<dbReference type="Proteomes" id="UP000471120">
    <property type="component" value="Unassembled WGS sequence"/>
</dbReference>
<dbReference type="AlphaFoldDB" id="A0A6P2CHF3"/>
<keyword evidence="2 3" id="KW-0378">Hydrolase</keyword>
<comment type="caution">
    <text evidence="5">The sequence shown here is derived from an EMBL/GenBank/DDBJ whole genome shotgun (WGS) entry which is preliminary data.</text>
</comment>
<evidence type="ECO:0000259" key="4">
    <source>
        <dbReference type="Pfam" id="PF00135"/>
    </source>
</evidence>
<comment type="similarity">
    <text evidence="1 3">Belongs to the type-B carboxylesterase/lipase family.</text>
</comment>
<dbReference type="SUPFAM" id="SSF53474">
    <property type="entry name" value="alpha/beta-Hydrolases"/>
    <property type="match status" value="1"/>
</dbReference>
<reference evidence="5 6" key="1">
    <citation type="submission" date="2018-07" db="EMBL/GenBank/DDBJ databases">
        <title>Genome sequence of Rhodococcus rhodnii ATCC 35071 from Rhodnius prolixus.</title>
        <authorList>
            <person name="Patel V."/>
            <person name="Vogel K.J."/>
        </authorList>
    </citation>
    <scope>NUCLEOTIDE SEQUENCE [LARGE SCALE GENOMIC DNA]</scope>
    <source>
        <strain evidence="5 6">ATCC 35071</strain>
    </source>
</reference>
<evidence type="ECO:0000256" key="1">
    <source>
        <dbReference type="ARBA" id="ARBA00005964"/>
    </source>
</evidence>
<dbReference type="InterPro" id="IPR050309">
    <property type="entry name" value="Type-B_Carboxylest/Lipase"/>
</dbReference>
<accession>A0A6P2CHF3</accession>
<evidence type="ECO:0000256" key="2">
    <source>
        <dbReference type="ARBA" id="ARBA00022801"/>
    </source>
</evidence>